<dbReference type="EMBL" id="JAPWTK010000348">
    <property type="protein sequence ID" value="KAJ8941886.1"/>
    <property type="molecule type" value="Genomic_DNA"/>
</dbReference>
<dbReference type="Proteomes" id="UP001162162">
    <property type="component" value="Unassembled WGS sequence"/>
</dbReference>
<proteinExistence type="predicted"/>
<protein>
    <submittedName>
        <fullName evidence="1">Uncharacterized protein</fullName>
    </submittedName>
</protein>
<comment type="caution">
    <text evidence="1">The sequence shown here is derived from an EMBL/GenBank/DDBJ whole genome shotgun (WGS) entry which is preliminary data.</text>
</comment>
<accession>A0AAV8XUE7</accession>
<sequence length="77" mass="8604">MAVSPTDLCFWNQISDLSSTVLLRNLVCFELEILVCVYEVCKLSIETSTVVPDLATLRSRDMEGGGTSQRKAFIFKN</sequence>
<dbReference type="AlphaFoldDB" id="A0AAV8XUE7"/>
<evidence type="ECO:0000313" key="1">
    <source>
        <dbReference type="EMBL" id="KAJ8941886.1"/>
    </source>
</evidence>
<keyword evidence="2" id="KW-1185">Reference proteome</keyword>
<organism evidence="1 2">
    <name type="scientific">Aromia moschata</name>
    <dbReference type="NCBI Taxonomy" id="1265417"/>
    <lineage>
        <taxon>Eukaryota</taxon>
        <taxon>Metazoa</taxon>
        <taxon>Ecdysozoa</taxon>
        <taxon>Arthropoda</taxon>
        <taxon>Hexapoda</taxon>
        <taxon>Insecta</taxon>
        <taxon>Pterygota</taxon>
        <taxon>Neoptera</taxon>
        <taxon>Endopterygota</taxon>
        <taxon>Coleoptera</taxon>
        <taxon>Polyphaga</taxon>
        <taxon>Cucujiformia</taxon>
        <taxon>Chrysomeloidea</taxon>
        <taxon>Cerambycidae</taxon>
        <taxon>Cerambycinae</taxon>
        <taxon>Callichromatini</taxon>
        <taxon>Aromia</taxon>
    </lineage>
</organism>
<name>A0AAV8XUE7_9CUCU</name>
<evidence type="ECO:0000313" key="2">
    <source>
        <dbReference type="Proteomes" id="UP001162162"/>
    </source>
</evidence>
<reference evidence="1" key="1">
    <citation type="journal article" date="2023" name="Insect Mol. Biol.">
        <title>Genome sequencing provides insights into the evolution of gene families encoding plant cell wall-degrading enzymes in longhorned beetles.</title>
        <authorList>
            <person name="Shin N.R."/>
            <person name="Okamura Y."/>
            <person name="Kirsch R."/>
            <person name="Pauchet Y."/>
        </authorList>
    </citation>
    <scope>NUCLEOTIDE SEQUENCE</scope>
    <source>
        <strain evidence="1">AMC_N1</strain>
    </source>
</reference>
<gene>
    <name evidence="1" type="ORF">NQ318_001740</name>
</gene>